<proteinExistence type="predicted"/>
<keyword evidence="3" id="KW-1185">Reference proteome</keyword>
<protein>
    <submittedName>
        <fullName evidence="2">DinB family protein</fullName>
    </submittedName>
</protein>
<comment type="caution">
    <text evidence="2">The sequence shown here is derived from an EMBL/GenBank/DDBJ whole genome shotgun (WGS) entry which is preliminary data.</text>
</comment>
<dbReference type="Gene3D" id="1.20.120.450">
    <property type="entry name" value="dinb family like domain"/>
    <property type="match status" value="1"/>
</dbReference>
<dbReference type="InterPro" id="IPR034660">
    <property type="entry name" value="DinB/YfiT-like"/>
</dbReference>
<dbReference type="SUPFAM" id="SSF109854">
    <property type="entry name" value="DinB/YfiT-like putative metalloenzymes"/>
    <property type="match status" value="1"/>
</dbReference>
<dbReference type="EMBL" id="JARTLD010000024">
    <property type="protein sequence ID" value="MED5017419.1"/>
    <property type="molecule type" value="Genomic_DNA"/>
</dbReference>
<name>A0ABU6PSR8_9BACL</name>
<reference evidence="2 3" key="1">
    <citation type="submission" date="2023-03" db="EMBL/GenBank/DDBJ databases">
        <title>Bacillus Genome Sequencing.</title>
        <authorList>
            <person name="Dunlap C."/>
        </authorList>
    </citation>
    <scope>NUCLEOTIDE SEQUENCE [LARGE SCALE GENOMIC DNA]</scope>
    <source>
        <strain evidence="2 3">NRS-52</strain>
    </source>
</reference>
<gene>
    <name evidence="2" type="ORF">P9847_08865</name>
</gene>
<evidence type="ECO:0000259" key="1">
    <source>
        <dbReference type="Pfam" id="PF12867"/>
    </source>
</evidence>
<organism evidence="2 3">
    <name type="scientific">Paenibacillus chibensis</name>
    <dbReference type="NCBI Taxonomy" id="59846"/>
    <lineage>
        <taxon>Bacteria</taxon>
        <taxon>Bacillati</taxon>
        <taxon>Bacillota</taxon>
        <taxon>Bacilli</taxon>
        <taxon>Bacillales</taxon>
        <taxon>Paenibacillaceae</taxon>
        <taxon>Paenibacillus</taxon>
    </lineage>
</organism>
<feature type="domain" description="DinB-like" evidence="1">
    <location>
        <begin position="17"/>
        <end position="145"/>
    </location>
</feature>
<evidence type="ECO:0000313" key="2">
    <source>
        <dbReference type="EMBL" id="MED5017419.1"/>
    </source>
</evidence>
<evidence type="ECO:0000313" key="3">
    <source>
        <dbReference type="Proteomes" id="UP001343257"/>
    </source>
</evidence>
<dbReference type="Pfam" id="PF12867">
    <property type="entry name" value="DinB_2"/>
    <property type="match status" value="1"/>
</dbReference>
<dbReference type="RefSeq" id="WP_328277112.1">
    <property type="nucleotide sequence ID" value="NZ_JARTLD010000024.1"/>
</dbReference>
<sequence>MKEVIARLHHWIEKVPASFNTQSETEISKRPQPNKWSQKEILGHLCDSAQNNLQRFIRAQYEEQPQTVIRYDQDAWVHLMGYQTLPFEQVLSLWVSLHKQVAAVMEHTPKEWLQNTYPFGDGQPVTLEWMMRDYVDHLEHHLKQIFGSHIVKE</sequence>
<dbReference type="InterPro" id="IPR024775">
    <property type="entry name" value="DinB-like"/>
</dbReference>
<accession>A0ABU6PSR8</accession>
<dbReference type="Proteomes" id="UP001343257">
    <property type="component" value="Unassembled WGS sequence"/>
</dbReference>